<evidence type="ECO:0000313" key="1">
    <source>
        <dbReference type="EMBL" id="CAI4213007.1"/>
    </source>
</evidence>
<protein>
    <submittedName>
        <fullName evidence="1">Uncharacterized protein</fullName>
    </submittedName>
</protein>
<accession>A0A9P1H055</accession>
<dbReference type="PANTHER" id="PTHR12975:SF6">
    <property type="entry name" value="TRAFFICKING PROTEIN PARTICLE COMPLEX SUBUNIT 8"/>
    <property type="match status" value="1"/>
</dbReference>
<dbReference type="GO" id="GO:1990072">
    <property type="term" value="C:TRAPPIII protein complex"/>
    <property type="evidence" value="ECO:0007669"/>
    <property type="project" value="TreeGrafter"/>
</dbReference>
<dbReference type="Proteomes" id="UP000838763">
    <property type="component" value="Unassembled WGS sequence"/>
</dbReference>
<name>A0A9P1H055_9PEZI</name>
<dbReference type="PANTHER" id="PTHR12975">
    <property type="entry name" value="TRANSPORT PROTEIN TRAPP"/>
    <property type="match status" value="1"/>
</dbReference>
<dbReference type="OrthoDB" id="203724at2759"/>
<organism evidence="1 2">
    <name type="scientific">Parascedosporium putredinis</name>
    <dbReference type="NCBI Taxonomy" id="1442378"/>
    <lineage>
        <taxon>Eukaryota</taxon>
        <taxon>Fungi</taxon>
        <taxon>Dikarya</taxon>
        <taxon>Ascomycota</taxon>
        <taxon>Pezizomycotina</taxon>
        <taxon>Sordariomycetes</taxon>
        <taxon>Hypocreomycetidae</taxon>
        <taxon>Microascales</taxon>
        <taxon>Microascaceae</taxon>
        <taxon>Parascedosporium</taxon>
    </lineage>
</organism>
<proteinExistence type="predicted"/>
<keyword evidence="2" id="KW-1185">Reference proteome</keyword>
<dbReference type="InterPro" id="IPR024420">
    <property type="entry name" value="TRAPP_III_complex_Trs85"/>
</dbReference>
<evidence type="ECO:0000313" key="2">
    <source>
        <dbReference type="Proteomes" id="UP000838763"/>
    </source>
</evidence>
<dbReference type="AlphaFoldDB" id="A0A9P1H055"/>
<reference evidence="1" key="1">
    <citation type="submission" date="2022-11" db="EMBL/GenBank/DDBJ databases">
        <authorList>
            <person name="Scott C."/>
            <person name="Bruce N."/>
        </authorList>
    </citation>
    <scope>NUCLEOTIDE SEQUENCE</scope>
</reference>
<sequence>MWLTAFEELDMAQAGDGEDELTHLPGYVFESDIMAIRAFVREMVTQSIIPTMERHVALWNENVASRRRGITGRLVNFSKKWTGFSSGSRSSASGPGLASGFETLGFYRPETHEATMRKLADFAFMLRDYKLAHSTYDLVRGDFFEAKAWKYHAAASEMAAVSLLLTPKHLVSKSRAEMVDQILESSFYSYHARCGDISGSLRCVTLCLELLKIRGGDGVDDAAKWAIRLIDSRLPSRIADVLLKERVAACYFSKPAVQGRVSGLRRRKAALWNILSAEAWIAQGRYVQAHKCLHQAQTVYFGQMFEGQIKQFGRACDYVTSIQAQLNLRVSSSHMDGACQGLPPSPVVDEESEALGDPLRRQRATTLTSTTTGASLETAPLRENLERNTSKDRLAQGAFG</sequence>
<dbReference type="EMBL" id="CALLCH030000007">
    <property type="protein sequence ID" value="CAI4213007.1"/>
    <property type="molecule type" value="Genomic_DNA"/>
</dbReference>
<dbReference type="Pfam" id="PF12739">
    <property type="entry name" value="TRAPPC-Trs85"/>
    <property type="match status" value="1"/>
</dbReference>
<gene>
    <name evidence="1" type="ORF">PPNO1_LOCUS2759</name>
</gene>
<comment type="caution">
    <text evidence="1">The sequence shown here is derived from an EMBL/GenBank/DDBJ whole genome shotgun (WGS) entry which is preliminary data.</text>
</comment>